<accession>A0A8X6N466</accession>
<dbReference type="EMBL" id="BMAW01005126">
    <property type="protein sequence ID" value="GFS92654.1"/>
    <property type="molecule type" value="Genomic_DNA"/>
</dbReference>
<dbReference type="AlphaFoldDB" id="A0A8X6N466"/>
<reference evidence="1" key="1">
    <citation type="submission" date="2020-08" db="EMBL/GenBank/DDBJ databases">
        <title>Multicomponent nature underlies the extraordinary mechanical properties of spider dragline silk.</title>
        <authorList>
            <person name="Kono N."/>
            <person name="Nakamura H."/>
            <person name="Mori M."/>
            <person name="Yoshida Y."/>
            <person name="Ohtoshi R."/>
            <person name="Malay A.D."/>
            <person name="Moran D.A.P."/>
            <person name="Tomita M."/>
            <person name="Numata K."/>
            <person name="Arakawa K."/>
        </authorList>
    </citation>
    <scope>NUCLEOTIDE SEQUENCE</scope>
</reference>
<evidence type="ECO:0000313" key="1">
    <source>
        <dbReference type="EMBL" id="GFS92654.1"/>
    </source>
</evidence>
<evidence type="ECO:0000313" key="2">
    <source>
        <dbReference type="Proteomes" id="UP000887013"/>
    </source>
</evidence>
<proteinExistence type="predicted"/>
<dbReference type="Proteomes" id="UP000887013">
    <property type="component" value="Unassembled WGS sequence"/>
</dbReference>
<sequence length="141" mass="16498">MLFCWNSETKPSPRSNFKANSLEFRSPAQIVGGVFFIFTLVNTPVCDPELFKILKESAMANHQLTYYIQSVFLVSQRCVFLHTNCVTELTFNSNIQDLALFEFRVIWRSLQFLTVLLANWCNLSTVLFERCLYIPYWYSLV</sequence>
<comment type="caution">
    <text evidence="1">The sequence shown here is derived from an EMBL/GenBank/DDBJ whole genome shotgun (WGS) entry which is preliminary data.</text>
</comment>
<gene>
    <name evidence="1" type="ORF">NPIL_171991</name>
</gene>
<name>A0A8X6N466_NEPPI</name>
<organism evidence="1 2">
    <name type="scientific">Nephila pilipes</name>
    <name type="common">Giant wood spider</name>
    <name type="synonym">Nephila maculata</name>
    <dbReference type="NCBI Taxonomy" id="299642"/>
    <lineage>
        <taxon>Eukaryota</taxon>
        <taxon>Metazoa</taxon>
        <taxon>Ecdysozoa</taxon>
        <taxon>Arthropoda</taxon>
        <taxon>Chelicerata</taxon>
        <taxon>Arachnida</taxon>
        <taxon>Araneae</taxon>
        <taxon>Araneomorphae</taxon>
        <taxon>Entelegynae</taxon>
        <taxon>Araneoidea</taxon>
        <taxon>Nephilidae</taxon>
        <taxon>Nephila</taxon>
    </lineage>
</organism>
<protein>
    <submittedName>
        <fullName evidence="1">Uncharacterized protein</fullName>
    </submittedName>
</protein>
<keyword evidence="2" id="KW-1185">Reference proteome</keyword>